<evidence type="ECO:0000313" key="2">
    <source>
        <dbReference type="Proteomes" id="UP001595791"/>
    </source>
</evidence>
<dbReference type="InterPro" id="IPR016181">
    <property type="entry name" value="Acyl_CoA_acyltransferase"/>
</dbReference>
<name>A0ABV8MLD1_9NEIS</name>
<reference evidence="2" key="1">
    <citation type="journal article" date="2019" name="Int. J. Syst. Evol. Microbiol.">
        <title>The Global Catalogue of Microorganisms (GCM) 10K type strain sequencing project: providing services to taxonomists for standard genome sequencing and annotation.</title>
        <authorList>
            <consortium name="The Broad Institute Genomics Platform"/>
            <consortium name="The Broad Institute Genome Sequencing Center for Infectious Disease"/>
            <person name="Wu L."/>
            <person name="Ma J."/>
        </authorList>
    </citation>
    <scope>NUCLEOTIDE SEQUENCE [LARGE SCALE GENOMIC DNA]</scope>
    <source>
        <strain evidence="2">LMG 29894</strain>
    </source>
</reference>
<organism evidence="1 2">
    <name type="scientific">Chitinimonas lacunae</name>
    <dbReference type="NCBI Taxonomy" id="1963018"/>
    <lineage>
        <taxon>Bacteria</taxon>
        <taxon>Pseudomonadati</taxon>
        <taxon>Pseudomonadota</taxon>
        <taxon>Betaproteobacteria</taxon>
        <taxon>Neisseriales</taxon>
        <taxon>Chitinibacteraceae</taxon>
        <taxon>Chitinimonas</taxon>
    </lineage>
</organism>
<gene>
    <name evidence="1" type="ORF">ACFOW7_01810</name>
</gene>
<keyword evidence="2" id="KW-1185">Reference proteome</keyword>
<sequence>MIVDSVDAIARLDVARWNALAGSQPFIGHGFLAALEQSGAVGGKSGWMPCHLALRQDDHLLGAMPLYLKSHSYGEYVFDWSWADAYQRAGGAYYPKLVCAVPFTPVPGPRLLADSLSNAERLLDGAVALAERQALSSIHLLFPEPVADAALRERGWLCREGVQFHWHNAGYRDFADFLAALSHDKRKKIRQERRRLAEAGVEVVRRQGAAITAEDWAFFYRCYVTTYLTHRSTPYLSLDFFERLGTTLPESCLLILAYQNGRPIAAALDIDDGTRLYGRYWGAEVYVPNLHFELCYYQGIEHAIARGLAVFEGGAQGEHKLARGFTPVRTRSFHWLADPVFRLAVERFLQREERGVTHYLSELDERLPFRHEPLEI</sequence>
<dbReference type="Pfam" id="PF04339">
    <property type="entry name" value="FemAB_like"/>
    <property type="match status" value="1"/>
</dbReference>
<dbReference type="PANTHER" id="PTHR47017">
    <property type="entry name" value="ACYL-COA"/>
    <property type="match status" value="1"/>
</dbReference>
<dbReference type="EMBL" id="JBHSBU010000001">
    <property type="protein sequence ID" value="MFC4158084.1"/>
    <property type="molecule type" value="Genomic_DNA"/>
</dbReference>
<dbReference type="RefSeq" id="WP_378160387.1">
    <property type="nucleotide sequence ID" value="NZ_JBHSBU010000001.1"/>
</dbReference>
<proteinExistence type="predicted"/>
<protein>
    <submittedName>
        <fullName evidence="1">GNAT family N-acetyltransferase</fullName>
    </submittedName>
</protein>
<evidence type="ECO:0000313" key="1">
    <source>
        <dbReference type="EMBL" id="MFC4158084.1"/>
    </source>
</evidence>
<dbReference type="Gene3D" id="3.40.630.30">
    <property type="match status" value="1"/>
</dbReference>
<dbReference type="PANTHER" id="PTHR47017:SF1">
    <property type="entry name" value="ACYL-COA"/>
    <property type="match status" value="1"/>
</dbReference>
<dbReference type="Proteomes" id="UP001595791">
    <property type="component" value="Unassembled WGS sequence"/>
</dbReference>
<accession>A0ABV8MLD1</accession>
<dbReference type="InterPro" id="IPR007434">
    <property type="entry name" value="FemAB-like"/>
</dbReference>
<dbReference type="SUPFAM" id="SSF55729">
    <property type="entry name" value="Acyl-CoA N-acyltransferases (Nat)"/>
    <property type="match status" value="1"/>
</dbReference>
<comment type="caution">
    <text evidence="1">The sequence shown here is derived from an EMBL/GenBank/DDBJ whole genome shotgun (WGS) entry which is preliminary data.</text>
</comment>